<evidence type="ECO:0000256" key="4">
    <source>
        <dbReference type="ARBA" id="ARBA00022989"/>
    </source>
</evidence>
<comment type="subcellular location">
    <subcellularLocation>
        <location evidence="6">Cell membrane</location>
        <topology evidence="6">Multi-pass membrane protein</topology>
    </subcellularLocation>
    <subcellularLocation>
        <location evidence="1">Membrane</location>
        <topology evidence="1">Multi-pass membrane protein</topology>
    </subcellularLocation>
</comment>
<keyword evidence="5 6" id="KW-0472">Membrane</keyword>
<dbReference type="InterPro" id="IPR051598">
    <property type="entry name" value="TSUP/Inactive_protease-like"/>
</dbReference>
<name>A0ABP3IZ03_9BACI</name>
<dbReference type="Proteomes" id="UP001501459">
    <property type="component" value="Unassembled WGS sequence"/>
</dbReference>
<evidence type="ECO:0000313" key="8">
    <source>
        <dbReference type="Proteomes" id="UP001501459"/>
    </source>
</evidence>
<sequence>MDIWTGILLLAIGIVAGGYGTIVGAGGGFIFVPALLILLQMDPIIAAGSGLVIVLINSFTGVIGYAKQKKIDYKIALTIGISAFPGALLGVWLLRVYSSQYFYVVFATILVGLGLFLLSKNGSTKRKDASTDTSTHKQPAIYDKWFVPLGLLMGVLSSYLGIGGGWLLVPILVYVFKVPTHQATATSLLSLCLYSTVGVISQIYYGNIDWMAVVFGGTGIIVGANIGVIVSKRLSSKMVMQMLSVLLIIIGFRMYFQ</sequence>
<dbReference type="InterPro" id="IPR002781">
    <property type="entry name" value="TM_pro_TauE-like"/>
</dbReference>
<dbReference type="EMBL" id="BAAADM010000020">
    <property type="protein sequence ID" value="GAA0433964.1"/>
    <property type="molecule type" value="Genomic_DNA"/>
</dbReference>
<comment type="similarity">
    <text evidence="2 6">Belongs to the 4-toluene sulfonate uptake permease (TSUP) (TC 2.A.102) family.</text>
</comment>
<dbReference type="Pfam" id="PF01925">
    <property type="entry name" value="TauE"/>
    <property type="match status" value="1"/>
</dbReference>
<feature type="transmembrane region" description="Helical" evidence="6">
    <location>
        <begin position="100"/>
        <end position="118"/>
    </location>
</feature>
<keyword evidence="4 6" id="KW-1133">Transmembrane helix</keyword>
<dbReference type="PANTHER" id="PTHR43701">
    <property type="entry name" value="MEMBRANE TRANSPORTER PROTEIN MJ0441-RELATED"/>
    <property type="match status" value="1"/>
</dbReference>
<keyword evidence="3 6" id="KW-0812">Transmembrane</keyword>
<proteinExistence type="inferred from homology"/>
<evidence type="ECO:0000256" key="2">
    <source>
        <dbReference type="ARBA" id="ARBA00009142"/>
    </source>
</evidence>
<organism evidence="7 8">
    <name type="scientific">Lentibacillus halophilus</name>
    <dbReference type="NCBI Taxonomy" id="295065"/>
    <lineage>
        <taxon>Bacteria</taxon>
        <taxon>Bacillati</taxon>
        <taxon>Bacillota</taxon>
        <taxon>Bacilli</taxon>
        <taxon>Bacillales</taxon>
        <taxon>Bacillaceae</taxon>
        <taxon>Lentibacillus</taxon>
    </lineage>
</organism>
<comment type="caution">
    <text evidence="7">The sequence shown here is derived from an EMBL/GenBank/DDBJ whole genome shotgun (WGS) entry which is preliminary data.</text>
</comment>
<evidence type="ECO:0000256" key="1">
    <source>
        <dbReference type="ARBA" id="ARBA00004141"/>
    </source>
</evidence>
<feature type="transmembrane region" description="Helical" evidence="6">
    <location>
        <begin position="145"/>
        <end position="176"/>
    </location>
</feature>
<gene>
    <name evidence="7" type="ORF">GCM10008983_08180</name>
</gene>
<reference evidence="8" key="1">
    <citation type="journal article" date="2019" name="Int. J. Syst. Evol. Microbiol.">
        <title>The Global Catalogue of Microorganisms (GCM) 10K type strain sequencing project: providing services to taxonomists for standard genome sequencing and annotation.</title>
        <authorList>
            <consortium name="The Broad Institute Genomics Platform"/>
            <consortium name="The Broad Institute Genome Sequencing Center for Infectious Disease"/>
            <person name="Wu L."/>
            <person name="Ma J."/>
        </authorList>
    </citation>
    <scope>NUCLEOTIDE SEQUENCE [LARGE SCALE GENOMIC DNA]</scope>
    <source>
        <strain evidence="8">JCM 12149</strain>
    </source>
</reference>
<feature type="transmembrane region" description="Helical" evidence="6">
    <location>
        <begin position="188"/>
        <end position="205"/>
    </location>
</feature>
<feature type="transmembrane region" description="Helical" evidence="6">
    <location>
        <begin position="75"/>
        <end position="94"/>
    </location>
</feature>
<feature type="transmembrane region" description="Helical" evidence="6">
    <location>
        <begin position="7"/>
        <end position="38"/>
    </location>
</feature>
<keyword evidence="6" id="KW-1003">Cell membrane</keyword>
<accession>A0ABP3IZ03</accession>
<keyword evidence="8" id="KW-1185">Reference proteome</keyword>
<evidence type="ECO:0000256" key="3">
    <source>
        <dbReference type="ARBA" id="ARBA00022692"/>
    </source>
</evidence>
<protein>
    <recommendedName>
        <fullName evidence="6">Probable membrane transporter protein</fullName>
    </recommendedName>
</protein>
<feature type="transmembrane region" description="Helical" evidence="6">
    <location>
        <begin position="212"/>
        <end position="232"/>
    </location>
</feature>
<dbReference type="PANTHER" id="PTHR43701:SF2">
    <property type="entry name" value="MEMBRANE TRANSPORTER PROTEIN YJNA-RELATED"/>
    <property type="match status" value="1"/>
</dbReference>
<evidence type="ECO:0000313" key="7">
    <source>
        <dbReference type="EMBL" id="GAA0433964.1"/>
    </source>
</evidence>
<dbReference type="RefSeq" id="WP_343751360.1">
    <property type="nucleotide sequence ID" value="NZ_BAAADM010000020.1"/>
</dbReference>
<evidence type="ECO:0000256" key="6">
    <source>
        <dbReference type="RuleBase" id="RU363041"/>
    </source>
</evidence>
<feature type="transmembrane region" description="Helical" evidence="6">
    <location>
        <begin position="44"/>
        <end position="63"/>
    </location>
</feature>
<evidence type="ECO:0000256" key="5">
    <source>
        <dbReference type="ARBA" id="ARBA00023136"/>
    </source>
</evidence>
<feature type="transmembrane region" description="Helical" evidence="6">
    <location>
        <begin position="238"/>
        <end position="256"/>
    </location>
</feature>